<organism evidence="3 4">
    <name type="scientific">Commensalibacter communis</name>
    <dbReference type="NCBI Taxonomy" id="2972786"/>
    <lineage>
        <taxon>Bacteria</taxon>
        <taxon>Pseudomonadati</taxon>
        <taxon>Pseudomonadota</taxon>
        <taxon>Alphaproteobacteria</taxon>
        <taxon>Acetobacterales</taxon>
        <taxon>Acetobacteraceae</taxon>
    </lineage>
</organism>
<accession>A0A9W4TNQ4</accession>
<comment type="caution">
    <text evidence="3">The sequence shown here is derived from an EMBL/GenBank/DDBJ whole genome shotgun (WGS) entry which is preliminary data.</text>
</comment>
<sequence length="411" mass="46082">MLIKPLHRLWRLFPPSSRRYFLARLGAYLAPSITIDPPTDSTVIIGGEVSRASGLGEGARVMHQALQKNNIPVQLLDIVPYSFSWDRYKKATHLLSQYIHAPLILHINSPQLPFALLALPRKLVKNRKIIGYWAWELEILPKDWMVGFQFVHEIWVPSEFVANAIKKWATQYNKIVRVIPHPIADRVAYPVQHISRESLGLPKDKIIVLVSFSLSSSFARKNPLGAILAFLKANKHDRGVCLVLKISYTEYYRVDMDKIMNIIQGHDAIIVINNILSSAENQALLHHADIILSLHRSEGFGLVPAEAMLCGKPVISTNWSATSEFIDETCGVPVSYQLIPVKDPRAVYEFSNTYWADPDCDIAAQAINKLASDPDYRFALGSAACKRAYKQFGSQSLIKGLSANGVVTDME</sequence>
<dbReference type="PANTHER" id="PTHR46656">
    <property type="entry name" value="PUTATIVE-RELATED"/>
    <property type="match status" value="1"/>
</dbReference>
<reference evidence="3" key="1">
    <citation type="submission" date="2022-10" db="EMBL/GenBank/DDBJ databases">
        <authorList>
            <person name="Botero Cardona J."/>
        </authorList>
    </citation>
    <scope>NUCLEOTIDE SEQUENCE</scope>
    <source>
        <strain evidence="3">LMG 31819</strain>
        <strain evidence="2">R-53529</strain>
    </source>
</reference>
<feature type="domain" description="Glycosyl transferase family 1" evidence="1">
    <location>
        <begin position="195"/>
        <end position="328"/>
    </location>
</feature>
<evidence type="ECO:0000313" key="3">
    <source>
        <dbReference type="EMBL" id="CAI3932363.1"/>
    </source>
</evidence>
<dbReference type="EMBL" id="CAMXCS010000001">
    <property type="protein sequence ID" value="CAI3928502.1"/>
    <property type="molecule type" value="Genomic_DNA"/>
</dbReference>
<dbReference type="PANTHER" id="PTHR46656:SF3">
    <property type="entry name" value="PUTATIVE-RELATED"/>
    <property type="match status" value="1"/>
</dbReference>
<dbReference type="Pfam" id="PF00534">
    <property type="entry name" value="Glycos_transf_1"/>
    <property type="match status" value="1"/>
</dbReference>
<evidence type="ECO:0000313" key="2">
    <source>
        <dbReference type="EMBL" id="CAI3928502.1"/>
    </source>
</evidence>
<dbReference type="CDD" id="cd03801">
    <property type="entry name" value="GT4_PimA-like"/>
    <property type="match status" value="1"/>
</dbReference>
<dbReference type="Proteomes" id="UP001154255">
    <property type="component" value="Unassembled WGS sequence"/>
</dbReference>
<dbReference type="Proteomes" id="UP001154259">
    <property type="component" value="Unassembled WGS sequence"/>
</dbReference>
<keyword evidence="5" id="KW-1185">Reference proteome</keyword>
<gene>
    <name evidence="2" type="ORF">R53529_LOCUS380</name>
    <name evidence="3" type="ORF">R53530_LOCUS721</name>
</gene>
<dbReference type="AlphaFoldDB" id="A0A9W4TNQ4"/>
<proteinExistence type="predicted"/>
<dbReference type="GO" id="GO:0016757">
    <property type="term" value="F:glycosyltransferase activity"/>
    <property type="evidence" value="ECO:0007669"/>
    <property type="project" value="InterPro"/>
</dbReference>
<evidence type="ECO:0000313" key="5">
    <source>
        <dbReference type="Proteomes" id="UP001154259"/>
    </source>
</evidence>
<protein>
    <submittedName>
        <fullName evidence="2 3">Glycosyltransferase involved in cell wall bisynthesis (RfaB)</fullName>
    </submittedName>
</protein>
<name>A0A9W4TNQ4_9PROT</name>
<dbReference type="InterPro" id="IPR001296">
    <property type="entry name" value="Glyco_trans_1"/>
</dbReference>
<evidence type="ECO:0000313" key="4">
    <source>
        <dbReference type="Proteomes" id="UP001154255"/>
    </source>
</evidence>
<dbReference type="SUPFAM" id="SSF53756">
    <property type="entry name" value="UDP-Glycosyltransferase/glycogen phosphorylase"/>
    <property type="match status" value="1"/>
</dbReference>
<dbReference type="EMBL" id="CAMXCM010000001">
    <property type="protein sequence ID" value="CAI3932363.1"/>
    <property type="molecule type" value="Genomic_DNA"/>
</dbReference>
<evidence type="ECO:0000259" key="1">
    <source>
        <dbReference type="Pfam" id="PF00534"/>
    </source>
</evidence>
<dbReference type="RefSeq" id="WP_271788830.1">
    <property type="nucleotide sequence ID" value="NZ_CAMXCL010000001.1"/>
</dbReference>
<dbReference type="Gene3D" id="3.40.50.2000">
    <property type="entry name" value="Glycogen Phosphorylase B"/>
    <property type="match status" value="1"/>
</dbReference>